<name>A0A0X8FB05_9LACT</name>
<keyword evidence="3" id="KW-1185">Reference proteome</keyword>
<gene>
    <name evidence="1" type="ORF">AWM72_03400</name>
    <name evidence="2" type="ORF">CYJ28_05680</name>
</gene>
<reference evidence="1 3" key="1">
    <citation type="journal article" date="2016" name="Genome Announc.">
        <title>Complete Genome Sequences of Aerococcus christensenii CCUG 28831T, Aerococcus sanguinicola CCUG 43001T, Aerococcus urinae CCUG 36881T, Aerococcus urinaeequi CCUG 28094T, Aerococcus urinaehominis CCUG 42038 BT, and Aerococcus viridans CCUG 4311T.</title>
        <authorList>
            <person name="Carkaci D."/>
            <person name="Dargis R."/>
            <person name="Nielsen X.C."/>
            <person name="Skovgaard O."/>
            <person name="Fuursted K."/>
            <person name="Christensen J.J."/>
        </authorList>
    </citation>
    <scope>NUCLEOTIDE SEQUENCE [LARGE SCALE GENOMIC DNA]</scope>
    <source>
        <strain evidence="1 3">CCUG43001</strain>
    </source>
</reference>
<organism evidence="1 3">
    <name type="scientific">Aerococcus sanguinicola</name>
    <dbReference type="NCBI Taxonomy" id="119206"/>
    <lineage>
        <taxon>Bacteria</taxon>
        <taxon>Bacillati</taxon>
        <taxon>Bacillota</taxon>
        <taxon>Bacilli</taxon>
        <taxon>Lactobacillales</taxon>
        <taxon>Aerococcaceae</taxon>
        <taxon>Aerococcus</taxon>
    </lineage>
</organism>
<dbReference type="OrthoDB" id="9792987at2"/>
<dbReference type="Pfam" id="PF20207">
    <property type="entry name" value="DUF6568"/>
    <property type="match status" value="1"/>
</dbReference>
<accession>A0A0X8FB05</accession>
<dbReference type="Proteomes" id="UP000234239">
    <property type="component" value="Unassembled WGS sequence"/>
</dbReference>
<evidence type="ECO:0000313" key="4">
    <source>
        <dbReference type="Proteomes" id="UP000234239"/>
    </source>
</evidence>
<dbReference type="AlphaFoldDB" id="A0A0X8FB05"/>
<reference evidence="2 4" key="3">
    <citation type="submission" date="2017-12" db="EMBL/GenBank/DDBJ databases">
        <title>Phylogenetic diversity of female urinary microbiome.</title>
        <authorList>
            <person name="Thomas-White K."/>
            <person name="Wolfe A.J."/>
        </authorList>
    </citation>
    <scope>NUCLEOTIDE SEQUENCE [LARGE SCALE GENOMIC DNA]</scope>
    <source>
        <strain evidence="2 4">UMB0139</strain>
    </source>
</reference>
<dbReference type="RefSeq" id="WP_067973172.1">
    <property type="nucleotide sequence ID" value="NZ_CAJHKM010000004.1"/>
</dbReference>
<evidence type="ECO:0000313" key="3">
    <source>
        <dbReference type="Proteomes" id="UP000069912"/>
    </source>
</evidence>
<protein>
    <recommendedName>
        <fullName evidence="5">Thiol reductase thioredoxin</fullName>
    </recommendedName>
</protein>
<dbReference type="EMBL" id="CP014160">
    <property type="protein sequence ID" value="AMB93870.1"/>
    <property type="molecule type" value="Genomic_DNA"/>
</dbReference>
<dbReference type="Gene3D" id="3.40.30.10">
    <property type="entry name" value="Glutaredoxin"/>
    <property type="match status" value="1"/>
</dbReference>
<evidence type="ECO:0008006" key="5">
    <source>
        <dbReference type="Google" id="ProtNLM"/>
    </source>
</evidence>
<sequence>MTDYTFQDFVDRAEEWQAGQALDAIHSDQSYYVFLGRPTCGFCRRFVPKLTAAMERTGQAVYYVDSSNGLDPALRNLRERGEVYTVPSLVKLGQGQIYNFRADSSDSQESIEGYLES</sequence>
<proteinExistence type="predicted"/>
<dbReference type="Proteomes" id="UP000069912">
    <property type="component" value="Chromosome"/>
</dbReference>
<dbReference type="SUPFAM" id="SSF52833">
    <property type="entry name" value="Thioredoxin-like"/>
    <property type="match status" value="1"/>
</dbReference>
<dbReference type="InterPro" id="IPR046698">
    <property type="entry name" value="PedC-like"/>
</dbReference>
<dbReference type="KEGG" id="asan:AWM72_03400"/>
<evidence type="ECO:0000313" key="2">
    <source>
        <dbReference type="EMBL" id="PKZ21397.1"/>
    </source>
</evidence>
<reference evidence="3" key="2">
    <citation type="submission" date="2016-01" db="EMBL/GenBank/DDBJ databases">
        <title>Six Aerococcus type strain genome sequencing and assembly using PacBio and Illumina Hiseq.</title>
        <authorList>
            <person name="Carkaci D."/>
            <person name="Dargis R."/>
            <person name="Nielsen X.C."/>
            <person name="Skovgaard O."/>
            <person name="Fuursted K."/>
            <person name="Christensen J.J."/>
        </authorList>
    </citation>
    <scope>NUCLEOTIDE SEQUENCE [LARGE SCALE GENOMIC DNA]</scope>
    <source>
        <strain evidence="3">CCUG43001</strain>
    </source>
</reference>
<dbReference type="GeneID" id="92903116"/>
<evidence type="ECO:0000313" key="1">
    <source>
        <dbReference type="EMBL" id="AMB93870.1"/>
    </source>
</evidence>
<dbReference type="EMBL" id="PKGY01000003">
    <property type="protein sequence ID" value="PKZ21397.1"/>
    <property type="molecule type" value="Genomic_DNA"/>
</dbReference>
<dbReference type="InterPro" id="IPR036249">
    <property type="entry name" value="Thioredoxin-like_sf"/>
</dbReference>
<dbReference type="CDD" id="cd02947">
    <property type="entry name" value="TRX_family"/>
    <property type="match status" value="1"/>
</dbReference>